<reference evidence="15 16" key="1">
    <citation type="submission" date="2015-01" db="EMBL/GenBank/DDBJ databases">
        <title>The Genome Sequence of Cladophialophora immunda CBS83496.</title>
        <authorList>
            <consortium name="The Broad Institute Genomics Platform"/>
            <person name="Cuomo C."/>
            <person name="de Hoog S."/>
            <person name="Gorbushina A."/>
            <person name="Stielow B."/>
            <person name="Teixiera M."/>
            <person name="Abouelleil A."/>
            <person name="Chapman S.B."/>
            <person name="Priest M."/>
            <person name="Young S.K."/>
            <person name="Wortman J."/>
            <person name="Nusbaum C."/>
            <person name="Birren B."/>
        </authorList>
    </citation>
    <scope>NUCLEOTIDE SEQUENCE [LARGE SCALE GENOMIC DNA]</scope>
    <source>
        <strain evidence="15 16">CBS 83496</strain>
    </source>
</reference>
<gene>
    <name evidence="15" type="ORF">PV07_04482</name>
</gene>
<dbReference type="SUPFAM" id="SSF54236">
    <property type="entry name" value="Ubiquitin-like"/>
    <property type="match status" value="1"/>
</dbReference>
<dbReference type="GeneID" id="27343676"/>
<evidence type="ECO:0000256" key="5">
    <source>
        <dbReference type="ARBA" id="ARBA00021491"/>
    </source>
</evidence>
<dbReference type="PROSITE" id="PS50030">
    <property type="entry name" value="UBA"/>
    <property type="match status" value="1"/>
</dbReference>
<evidence type="ECO:0000256" key="2">
    <source>
        <dbReference type="ARBA" id="ARBA00004496"/>
    </source>
</evidence>
<dbReference type="Gene3D" id="2.40.70.10">
    <property type="entry name" value="Acid Proteases"/>
    <property type="match status" value="1"/>
</dbReference>
<feature type="domain" description="Ubiquitin-like" evidence="13">
    <location>
        <begin position="65"/>
        <end position="145"/>
    </location>
</feature>
<dbReference type="InterPro" id="IPR021109">
    <property type="entry name" value="Peptidase_aspartic_dom_sf"/>
</dbReference>
<feature type="domain" description="Peptidase A2" evidence="14">
    <location>
        <begin position="282"/>
        <end position="361"/>
    </location>
</feature>
<dbReference type="HOGENOM" id="CLU_020435_2_0_1"/>
<dbReference type="InterPro" id="IPR019103">
    <property type="entry name" value="Peptidase_aspartic_DDI1-type"/>
</dbReference>
<dbReference type="InterPro" id="IPR000626">
    <property type="entry name" value="Ubiquitin-like_dom"/>
</dbReference>
<evidence type="ECO:0000313" key="16">
    <source>
        <dbReference type="Proteomes" id="UP000054466"/>
    </source>
</evidence>
<dbReference type="EMBL" id="KN847041">
    <property type="protein sequence ID" value="KIW32976.1"/>
    <property type="molecule type" value="Genomic_DNA"/>
</dbReference>
<dbReference type="SMART" id="SM00165">
    <property type="entry name" value="UBA"/>
    <property type="match status" value="1"/>
</dbReference>
<dbReference type="AlphaFoldDB" id="A0A0D1ZY13"/>
<proteinExistence type="inferred from homology"/>
<keyword evidence="6" id="KW-0963">Cytoplasm</keyword>
<dbReference type="InterPro" id="IPR009060">
    <property type="entry name" value="UBA-like_sf"/>
</dbReference>
<dbReference type="InterPro" id="IPR015940">
    <property type="entry name" value="UBA"/>
</dbReference>
<dbReference type="OrthoDB" id="1047367at2759"/>
<comment type="function">
    <text evidence="1">Probable aspartic protease. May be involved in the regulation of exocytosis. Acts as a linker between the 19S proteasome and polyubiquitinated proteins via UBA domain interactions with ubiquitin for their subsequent degradation. Required for S-phase checkpoint control.</text>
</comment>
<feature type="coiled-coil region" evidence="10">
    <location>
        <begin position="200"/>
        <end position="257"/>
    </location>
</feature>
<evidence type="ECO:0000256" key="9">
    <source>
        <dbReference type="ARBA" id="ARBA00022801"/>
    </source>
</evidence>
<keyword evidence="16" id="KW-1185">Reference proteome</keyword>
<dbReference type="CDD" id="cd01796">
    <property type="entry name" value="Ubl_Ddi1_like"/>
    <property type="match status" value="1"/>
</dbReference>
<dbReference type="PANTHER" id="PTHR15397:SF3">
    <property type="entry name" value="DNA DAMAGE INDUCIBLE 1 HOMOLOG 2"/>
    <property type="match status" value="1"/>
</dbReference>
<dbReference type="Gene3D" id="3.10.20.90">
    <property type="entry name" value="Phosphatidylinositol 3-kinase Catalytic Subunit, Chain A, domain 1"/>
    <property type="match status" value="1"/>
</dbReference>
<evidence type="ECO:0000313" key="15">
    <source>
        <dbReference type="EMBL" id="KIW32976.1"/>
    </source>
</evidence>
<evidence type="ECO:0000256" key="4">
    <source>
        <dbReference type="ARBA" id="ARBA00011128"/>
    </source>
</evidence>
<feature type="region of interest" description="Disordered" evidence="11">
    <location>
        <begin position="143"/>
        <end position="183"/>
    </location>
</feature>
<comment type="subcellular location">
    <subcellularLocation>
        <location evidence="2">Cytoplasm</location>
    </subcellularLocation>
</comment>
<dbReference type="SUPFAM" id="SSF50630">
    <property type="entry name" value="Acid proteases"/>
    <property type="match status" value="1"/>
</dbReference>
<dbReference type="GO" id="GO:0004190">
    <property type="term" value="F:aspartic-type endopeptidase activity"/>
    <property type="evidence" value="ECO:0007669"/>
    <property type="project" value="UniProtKB-KW"/>
</dbReference>
<feature type="domain" description="UBA" evidence="12">
    <location>
        <begin position="472"/>
        <end position="510"/>
    </location>
</feature>
<dbReference type="STRING" id="569365.A0A0D1ZY13"/>
<dbReference type="CDD" id="cd05479">
    <property type="entry name" value="RP_DDI"/>
    <property type="match status" value="1"/>
</dbReference>
<dbReference type="VEuPathDB" id="FungiDB:PV07_04482"/>
<dbReference type="InterPro" id="IPR029071">
    <property type="entry name" value="Ubiquitin-like_domsf"/>
</dbReference>
<evidence type="ECO:0000256" key="3">
    <source>
        <dbReference type="ARBA" id="ARBA00009136"/>
    </source>
</evidence>
<evidence type="ECO:0000256" key="8">
    <source>
        <dbReference type="ARBA" id="ARBA00022750"/>
    </source>
</evidence>
<sequence length="510" mass="56065">MPEPFHSTNIQFFHKATFPLWATLMRNHFEQRVHLFTVSFQRHSPHPVFAFHSNRRYPPSAIMRTSITIVSSDRELPTDLITLDVGPDMTLNDIKAFVEAEIGVPPSAQIFLRDGRAVTDTSITLAQFDVQEGGIIPMAIQANPPRRRPAQGTPSGQPSAQRARSTNEAERLRSRILADPAAMSDLRRQDPELAAAAQDQQRFQDLLEDRLRQNEQLQREKEEQIALLEADPFNVDAQQKIEEMIRQERVAENLQKAMEEFPEAFGKVTMLYIDVVVNGHPIKAFVDSGAQTTIMSPSAAERCGILRLVDKRFGGIAKGVGTAQILGRVHSAEIQIGQYNLASSFTVMEGKDVDLLLGLDMLKRHQMCIDLKKNCLRIENDEIPFLPESEIPKMMEEVLEKEPKVEGPGGSTVGAKTGTVMAGPSSSTQTRLGQESASIVDQSSSSGPTATAVSSSVPQPEPGSNNFGEPRPITAESIAQVTELGFTREEAIAALRQTGGNVELAIGLLL</sequence>
<keyword evidence="7" id="KW-0645">Protease</keyword>
<feature type="compositionally biased region" description="Polar residues" evidence="11">
    <location>
        <begin position="152"/>
        <end position="164"/>
    </location>
</feature>
<feature type="compositionally biased region" description="Polar residues" evidence="11">
    <location>
        <begin position="424"/>
        <end position="467"/>
    </location>
</feature>
<protein>
    <recommendedName>
        <fullName evidence="5">DNA damage-inducible protein 1</fullName>
    </recommendedName>
</protein>
<dbReference type="Gene3D" id="1.10.8.10">
    <property type="entry name" value="DNA helicase RuvA subunit, C-terminal domain"/>
    <property type="match status" value="1"/>
</dbReference>
<dbReference type="Pfam" id="PF09668">
    <property type="entry name" value="Asp_protease"/>
    <property type="match status" value="1"/>
</dbReference>
<dbReference type="Pfam" id="PF00627">
    <property type="entry name" value="UBA"/>
    <property type="match status" value="1"/>
</dbReference>
<evidence type="ECO:0000259" key="13">
    <source>
        <dbReference type="PROSITE" id="PS50053"/>
    </source>
</evidence>
<dbReference type="InterPro" id="IPR001995">
    <property type="entry name" value="Peptidase_A2_cat"/>
</dbReference>
<evidence type="ECO:0000259" key="12">
    <source>
        <dbReference type="PROSITE" id="PS50030"/>
    </source>
</evidence>
<accession>A0A0D1ZY13</accession>
<dbReference type="Proteomes" id="UP000054466">
    <property type="component" value="Unassembled WGS sequence"/>
</dbReference>
<keyword evidence="8" id="KW-0064">Aspartyl protease</keyword>
<evidence type="ECO:0000256" key="1">
    <source>
        <dbReference type="ARBA" id="ARBA00003231"/>
    </source>
</evidence>
<dbReference type="MEROPS" id="A28.A06"/>
<comment type="similarity">
    <text evidence="3">Belongs to the DDI1 family.</text>
</comment>
<dbReference type="PROSITE" id="PS50175">
    <property type="entry name" value="ASP_PROT_RETROV"/>
    <property type="match status" value="1"/>
</dbReference>
<dbReference type="RefSeq" id="XP_016253192.1">
    <property type="nucleotide sequence ID" value="XM_016391290.1"/>
</dbReference>
<dbReference type="CDD" id="cd14309">
    <property type="entry name" value="UBA_scDdi1_like"/>
    <property type="match status" value="1"/>
</dbReference>
<dbReference type="SUPFAM" id="SSF46934">
    <property type="entry name" value="UBA-like"/>
    <property type="match status" value="1"/>
</dbReference>
<organism evidence="15 16">
    <name type="scientific">Cladophialophora immunda</name>
    <dbReference type="NCBI Taxonomy" id="569365"/>
    <lineage>
        <taxon>Eukaryota</taxon>
        <taxon>Fungi</taxon>
        <taxon>Dikarya</taxon>
        <taxon>Ascomycota</taxon>
        <taxon>Pezizomycotina</taxon>
        <taxon>Eurotiomycetes</taxon>
        <taxon>Chaetothyriomycetidae</taxon>
        <taxon>Chaetothyriales</taxon>
        <taxon>Herpotrichiellaceae</taxon>
        <taxon>Cladophialophora</taxon>
    </lineage>
</organism>
<evidence type="ECO:0000256" key="10">
    <source>
        <dbReference type="SAM" id="Coils"/>
    </source>
</evidence>
<dbReference type="SMART" id="SM00213">
    <property type="entry name" value="UBQ"/>
    <property type="match status" value="1"/>
</dbReference>
<dbReference type="GO" id="GO:0006508">
    <property type="term" value="P:proteolysis"/>
    <property type="evidence" value="ECO:0007669"/>
    <property type="project" value="UniProtKB-KW"/>
</dbReference>
<dbReference type="GO" id="GO:0005737">
    <property type="term" value="C:cytoplasm"/>
    <property type="evidence" value="ECO:0007669"/>
    <property type="project" value="UniProtKB-SubCell"/>
</dbReference>
<name>A0A0D1ZY13_9EURO</name>
<evidence type="ECO:0000259" key="14">
    <source>
        <dbReference type="PROSITE" id="PS50175"/>
    </source>
</evidence>
<evidence type="ECO:0000256" key="11">
    <source>
        <dbReference type="SAM" id="MobiDB-lite"/>
    </source>
</evidence>
<dbReference type="PANTHER" id="PTHR15397">
    <property type="entry name" value="SODIUM-GLUCOSE COTRANSPORTER REGULATORY PROTEIN -RELATED"/>
    <property type="match status" value="1"/>
</dbReference>
<comment type="subunit">
    <text evidence="4">Binds ubiquitin and polyubiquitinated proteins.</text>
</comment>
<keyword evidence="10" id="KW-0175">Coiled coil</keyword>
<feature type="region of interest" description="Disordered" evidence="11">
    <location>
        <begin position="402"/>
        <end position="471"/>
    </location>
</feature>
<dbReference type="InterPro" id="IPR033882">
    <property type="entry name" value="DDI1_N"/>
</dbReference>
<evidence type="ECO:0000256" key="7">
    <source>
        <dbReference type="ARBA" id="ARBA00022670"/>
    </source>
</evidence>
<dbReference type="PROSITE" id="PS50053">
    <property type="entry name" value="UBIQUITIN_2"/>
    <property type="match status" value="1"/>
</dbReference>
<evidence type="ECO:0000256" key="6">
    <source>
        <dbReference type="ARBA" id="ARBA00022490"/>
    </source>
</evidence>
<keyword evidence="9" id="KW-0378">Hydrolase</keyword>